<comment type="caution">
    <text evidence="2">The sequence shown here is derived from an EMBL/GenBank/DDBJ whole genome shotgun (WGS) entry which is preliminary data.</text>
</comment>
<sequence length="288" mass="33524">MTVTKEDVFDMLNADPKEVSAEITRAFYENYNYLKENGGHAIDGKLRRQALNQVLYYWKKNRALMERITDSEVKLTLPEQKTPNLSLPFSIEGVVDIVEESDRTILYDLKTHDPERIKADTEPYREQLYVYAYIWKNLMGNRVDDTAIIATPLPKDLTNAIKDMEENGLSQSPVVEKELEKWEPLIPIGYEEEEVARMIQGFGEVVEKIETHQFSPPPLKTLEEKKKGFKYPFAVHVCRNCDARFSCDSYSEYVRKANGIKKRGEMFEYMLPLKDENEDFIDGNLQEQ</sequence>
<reference evidence="2 3" key="1">
    <citation type="submission" date="2011-09" db="EMBL/GenBank/DDBJ databases">
        <title>The draft genome of Treponema saccharophilum DSM 2985.</title>
        <authorList>
            <consortium name="US DOE Joint Genome Institute (JGI-PGF)"/>
            <person name="Lucas S."/>
            <person name="Copeland A."/>
            <person name="Lapidus A."/>
            <person name="Glavina del Rio T."/>
            <person name="Dalin E."/>
            <person name="Tice H."/>
            <person name="Bruce D."/>
            <person name="Goodwin L."/>
            <person name="Pitluck S."/>
            <person name="Peters L."/>
            <person name="Kyrpides N."/>
            <person name="Mavromatis K."/>
            <person name="Ivanova N."/>
            <person name="Markowitz V."/>
            <person name="Cheng J.-F."/>
            <person name="Hugenholtz P."/>
            <person name="Woyke T."/>
            <person name="Wu D."/>
            <person name="Gronow S."/>
            <person name="Wellnitz S."/>
            <person name="Brambilla E."/>
            <person name="Klenk H.-P."/>
            <person name="Eisen J.A."/>
        </authorList>
    </citation>
    <scope>NUCLEOTIDE SEQUENCE [LARGE SCALE GENOMIC DNA]</scope>
    <source>
        <strain evidence="2 3">DSM 2985</strain>
    </source>
</reference>
<dbReference type="PATRIC" id="fig|907348.3.peg.2700"/>
<dbReference type="eggNOG" id="COG1074">
    <property type="taxonomic scope" value="Bacteria"/>
</dbReference>
<dbReference type="OrthoDB" id="2987292at2"/>
<dbReference type="AlphaFoldDB" id="H7EP12"/>
<name>H7EP12_9SPIR</name>
<dbReference type="InterPro" id="IPR038726">
    <property type="entry name" value="PDDEXK_AddAB-type"/>
</dbReference>
<accession>H7EP12</accession>
<dbReference type="Gene3D" id="3.90.320.10">
    <property type="match status" value="1"/>
</dbReference>
<evidence type="ECO:0000259" key="1">
    <source>
        <dbReference type="Pfam" id="PF12705"/>
    </source>
</evidence>
<evidence type="ECO:0000313" key="3">
    <source>
        <dbReference type="Proteomes" id="UP000003571"/>
    </source>
</evidence>
<dbReference type="STRING" id="907348.TresaDRAFT_0118"/>
<dbReference type="Pfam" id="PF12705">
    <property type="entry name" value="PDDEXK_1"/>
    <property type="match status" value="1"/>
</dbReference>
<feature type="domain" description="PD-(D/E)XK endonuclease-like" evidence="1">
    <location>
        <begin position="37"/>
        <end position="248"/>
    </location>
</feature>
<dbReference type="RefSeq" id="WP_002706310.1">
    <property type="nucleotide sequence ID" value="NZ_AGRW01000054.1"/>
</dbReference>
<proteinExistence type="predicted"/>
<organism evidence="2 3">
    <name type="scientific">Treponema saccharophilum DSM 2985</name>
    <dbReference type="NCBI Taxonomy" id="907348"/>
    <lineage>
        <taxon>Bacteria</taxon>
        <taxon>Pseudomonadati</taxon>
        <taxon>Spirochaetota</taxon>
        <taxon>Spirochaetia</taxon>
        <taxon>Spirochaetales</taxon>
        <taxon>Treponemataceae</taxon>
        <taxon>Treponema</taxon>
    </lineage>
</organism>
<dbReference type="EMBL" id="AGRW01000054">
    <property type="protein sequence ID" value="EIC00645.1"/>
    <property type="molecule type" value="Genomic_DNA"/>
</dbReference>
<dbReference type="InterPro" id="IPR011604">
    <property type="entry name" value="PDDEXK-like_dom_sf"/>
</dbReference>
<gene>
    <name evidence="2" type="ORF">TresaDRAFT_0118</name>
</gene>
<protein>
    <recommendedName>
        <fullName evidence="1">PD-(D/E)XK endonuclease-like domain-containing protein</fullName>
    </recommendedName>
</protein>
<keyword evidence="3" id="KW-1185">Reference proteome</keyword>
<evidence type="ECO:0000313" key="2">
    <source>
        <dbReference type="EMBL" id="EIC00645.1"/>
    </source>
</evidence>
<dbReference type="Proteomes" id="UP000003571">
    <property type="component" value="Unassembled WGS sequence"/>
</dbReference>